<dbReference type="PANTHER" id="PTHR36978">
    <property type="entry name" value="P-LOOP CONTAINING NUCLEOTIDE TRIPHOSPHATE HYDROLASE"/>
    <property type="match status" value="1"/>
</dbReference>
<evidence type="ECO:0008006" key="3">
    <source>
        <dbReference type="Google" id="ProtNLM"/>
    </source>
</evidence>
<dbReference type="Proteomes" id="UP000265631">
    <property type="component" value="Unassembled WGS sequence"/>
</dbReference>
<organism evidence="1 2">
    <name type="scientific">Fusarium flagelliforme</name>
    <dbReference type="NCBI Taxonomy" id="2675880"/>
    <lineage>
        <taxon>Eukaryota</taxon>
        <taxon>Fungi</taxon>
        <taxon>Dikarya</taxon>
        <taxon>Ascomycota</taxon>
        <taxon>Pezizomycotina</taxon>
        <taxon>Sordariomycetes</taxon>
        <taxon>Hypocreomycetidae</taxon>
        <taxon>Hypocreales</taxon>
        <taxon>Nectriaceae</taxon>
        <taxon>Fusarium</taxon>
        <taxon>Fusarium incarnatum-equiseti species complex</taxon>
    </lineage>
</organism>
<protein>
    <recommendedName>
        <fullName evidence="3">P-loop containing nucleoside triphosphate hydrolase protein</fullName>
    </recommendedName>
</protein>
<dbReference type="Pfam" id="PF17784">
    <property type="entry name" value="Sulfotransfer_4"/>
    <property type="match status" value="1"/>
</dbReference>
<reference evidence="1 2" key="1">
    <citation type="journal article" date="2018" name="PLoS Pathog.">
        <title>Evolution of structural diversity of trichothecenes, a family of toxins produced by plant pathogenic and entomopathogenic fungi.</title>
        <authorList>
            <person name="Proctor R.H."/>
            <person name="McCormick S.P."/>
            <person name="Kim H.S."/>
            <person name="Cardoza R.E."/>
            <person name="Stanley A.M."/>
            <person name="Lindo L."/>
            <person name="Kelly A."/>
            <person name="Brown D.W."/>
            <person name="Lee T."/>
            <person name="Vaughan M.M."/>
            <person name="Alexander N.J."/>
            <person name="Busman M."/>
            <person name="Gutierrez S."/>
        </authorList>
    </citation>
    <scope>NUCLEOTIDE SEQUENCE [LARGE SCALE GENOMIC DNA]</scope>
    <source>
        <strain evidence="1 2">NRRL 13405</strain>
    </source>
</reference>
<gene>
    <name evidence="1" type="ORF">FIE12Z_5062</name>
</gene>
<evidence type="ECO:0000313" key="2">
    <source>
        <dbReference type="Proteomes" id="UP000265631"/>
    </source>
</evidence>
<dbReference type="InterPro" id="IPR040632">
    <property type="entry name" value="Sulfotransfer_4"/>
</dbReference>
<comment type="caution">
    <text evidence="1">The sequence shown here is derived from an EMBL/GenBank/DDBJ whole genome shotgun (WGS) entry which is preliminary data.</text>
</comment>
<name>A0A395MRT0_9HYPO</name>
<dbReference type="AlphaFoldDB" id="A0A395MRT0"/>
<dbReference type="SUPFAM" id="SSF52540">
    <property type="entry name" value="P-loop containing nucleoside triphosphate hydrolases"/>
    <property type="match status" value="1"/>
</dbReference>
<dbReference type="PANTHER" id="PTHR36978:SF4">
    <property type="entry name" value="P-LOOP CONTAINING NUCLEOSIDE TRIPHOSPHATE HYDROLASE PROTEIN"/>
    <property type="match status" value="1"/>
</dbReference>
<accession>A0A395MRT0</accession>
<proteinExistence type="predicted"/>
<sequence length="272" mass="30479">MATTGTNTMAASPETTSLSEKVVRPPPILCLGAIRTGTASLMKALEILGYTNVHHGWEASERDDMQWQWPILDRAADATYPNISTYNGKGFGRSDWDEIFSEYDAVSDIGSLFAESLIKAYPDAKVILVERDIEKWYNSALPIFEPAQNPRLRKFAIKIGDLSGMESAKASYKMHQGWTGAPDPNHTVDHMKDAYVRHNALIRENVPGNQLLDFQLTQGWEPLCAFLGKEVPDCPFPHVNDSKEYQARGKKLGRKMMKRAARNVLLPRKKGN</sequence>
<keyword evidence="2" id="KW-1185">Reference proteome</keyword>
<dbReference type="EMBL" id="PXXK01000129">
    <property type="protein sequence ID" value="RFN50678.1"/>
    <property type="molecule type" value="Genomic_DNA"/>
</dbReference>
<dbReference type="Gene3D" id="3.40.50.300">
    <property type="entry name" value="P-loop containing nucleotide triphosphate hydrolases"/>
    <property type="match status" value="1"/>
</dbReference>
<dbReference type="OrthoDB" id="408152at2759"/>
<dbReference type="InterPro" id="IPR027417">
    <property type="entry name" value="P-loop_NTPase"/>
</dbReference>
<dbReference type="STRING" id="2594813.A0A395MRT0"/>
<evidence type="ECO:0000313" key="1">
    <source>
        <dbReference type="EMBL" id="RFN50678.1"/>
    </source>
</evidence>